<evidence type="ECO:0000313" key="1">
    <source>
        <dbReference type="EMBL" id="GMR29992.1"/>
    </source>
</evidence>
<dbReference type="Proteomes" id="UP001328107">
    <property type="component" value="Unassembled WGS sequence"/>
</dbReference>
<accession>A0AAN4YVY3</accession>
<organism evidence="1 2">
    <name type="scientific">Pristionchus mayeri</name>
    <dbReference type="NCBI Taxonomy" id="1317129"/>
    <lineage>
        <taxon>Eukaryota</taxon>
        <taxon>Metazoa</taxon>
        <taxon>Ecdysozoa</taxon>
        <taxon>Nematoda</taxon>
        <taxon>Chromadorea</taxon>
        <taxon>Rhabditida</taxon>
        <taxon>Rhabditina</taxon>
        <taxon>Diplogasteromorpha</taxon>
        <taxon>Diplogasteroidea</taxon>
        <taxon>Neodiplogasteridae</taxon>
        <taxon>Pristionchus</taxon>
    </lineage>
</organism>
<feature type="non-terminal residue" evidence="1">
    <location>
        <position position="1"/>
    </location>
</feature>
<reference evidence="2" key="1">
    <citation type="submission" date="2022-10" db="EMBL/GenBank/DDBJ databases">
        <title>Genome assembly of Pristionchus species.</title>
        <authorList>
            <person name="Yoshida K."/>
            <person name="Sommer R.J."/>
        </authorList>
    </citation>
    <scope>NUCLEOTIDE SEQUENCE [LARGE SCALE GENOMIC DNA]</scope>
    <source>
        <strain evidence="2">RS5460</strain>
    </source>
</reference>
<proteinExistence type="predicted"/>
<dbReference type="AlphaFoldDB" id="A0AAN4YVY3"/>
<protein>
    <submittedName>
        <fullName evidence="1">Uncharacterized protein</fullName>
    </submittedName>
</protein>
<keyword evidence="2" id="KW-1185">Reference proteome</keyword>
<name>A0AAN4YVY3_9BILA</name>
<sequence>VDLSTEKQFESVVQIIDRFPNSKCTLSLNFLPERALLLSLPPFHDLTLRSSQQVSTDLFFKLLVAHTNIFLKNVPITSTELTSAIQIIGDDQRTRTVDFQAPHKTVTECLAENGITEAGEKCRERFDVITPLQLGLMKLCCMKCFIILNGFSWEYHDSTVNVTITNSKQ</sequence>
<evidence type="ECO:0000313" key="2">
    <source>
        <dbReference type="Proteomes" id="UP001328107"/>
    </source>
</evidence>
<comment type="caution">
    <text evidence="1">The sequence shown here is derived from an EMBL/GenBank/DDBJ whole genome shotgun (WGS) entry which is preliminary data.</text>
</comment>
<dbReference type="EMBL" id="BTRK01000001">
    <property type="protein sequence ID" value="GMR29992.1"/>
    <property type="molecule type" value="Genomic_DNA"/>
</dbReference>
<gene>
    <name evidence="1" type="ORF">PMAYCL1PPCAC_00187</name>
</gene>